<feature type="compositionally biased region" description="Basic and acidic residues" evidence="1">
    <location>
        <begin position="7"/>
        <end position="23"/>
    </location>
</feature>
<feature type="non-terminal residue" evidence="2">
    <location>
        <position position="1"/>
    </location>
</feature>
<dbReference type="AlphaFoldDB" id="A0AA40JQC3"/>
<comment type="caution">
    <text evidence="2">The sequence shown here is derived from an EMBL/GenBank/DDBJ whole genome shotgun (WGS) entry which is preliminary data.</text>
</comment>
<organism evidence="2 3">
    <name type="scientific">Staphylococcus aureus</name>
    <dbReference type="NCBI Taxonomy" id="1280"/>
    <lineage>
        <taxon>Bacteria</taxon>
        <taxon>Bacillati</taxon>
        <taxon>Bacillota</taxon>
        <taxon>Bacilli</taxon>
        <taxon>Bacillales</taxon>
        <taxon>Staphylococcaceae</taxon>
        <taxon>Staphylococcus</taxon>
    </lineage>
</organism>
<proteinExistence type="predicted"/>
<feature type="region of interest" description="Disordered" evidence="1">
    <location>
        <begin position="1"/>
        <end position="36"/>
    </location>
</feature>
<dbReference type="Proteomes" id="UP000032274">
    <property type="component" value="Unassembled WGS sequence"/>
</dbReference>
<sequence>GIQRQPADQDRAAAEAIGERPHDQLAGAEAGEEQRQHRLQMVAVRDRECRADVRQRRQHHVHGERVQRHDRGDRQHEFGEAHRLVRSRRGGVGVGLDIGHVRGSCETPELRPFWCTAQPMFGHGRARETRGTCV</sequence>
<gene>
    <name evidence="2" type="ORF">QU38_00720</name>
</gene>
<feature type="region of interest" description="Disordered" evidence="1">
    <location>
        <begin position="53"/>
        <end position="76"/>
    </location>
</feature>
<name>A0AA40JQC3_STAAU</name>
<accession>A0AA40JQC3</accession>
<protein>
    <submittedName>
        <fullName evidence="2">Uncharacterized protein</fullName>
    </submittedName>
</protein>
<feature type="non-terminal residue" evidence="2">
    <location>
        <position position="134"/>
    </location>
</feature>
<evidence type="ECO:0000256" key="1">
    <source>
        <dbReference type="SAM" id="MobiDB-lite"/>
    </source>
</evidence>
<evidence type="ECO:0000313" key="2">
    <source>
        <dbReference type="EMBL" id="KIU01616.1"/>
    </source>
</evidence>
<reference evidence="2 3" key="1">
    <citation type="submission" date="2015-01" db="EMBL/GenBank/DDBJ databases">
        <title>Characterization of Swiss Staphylococcus aureus strains involved in food poisoning.</title>
        <authorList>
            <person name="Crovadore J."/>
            <person name="Chablais R."/>
            <person name="Tonacini J."/>
            <person name="Schnyder B."/>
            <person name="Lefort F."/>
        </authorList>
    </citation>
    <scope>NUCLEOTIDE SEQUENCE [LARGE SCALE GENOMIC DNA]</scope>
    <source>
        <strain evidence="2 3">SA-120</strain>
    </source>
</reference>
<dbReference type="EMBL" id="JXIG01000161">
    <property type="protein sequence ID" value="KIU01616.1"/>
    <property type="molecule type" value="Genomic_DNA"/>
</dbReference>
<evidence type="ECO:0000313" key="3">
    <source>
        <dbReference type="Proteomes" id="UP000032274"/>
    </source>
</evidence>